<dbReference type="SMART" id="SM00903">
    <property type="entry name" value="Flavin_Reduct"/>
    <property type="match status" value="1"/>
</dbReference>
<dbReference type="Pfam" id="PF01613">
    <property type="entry name" value="Flavin_Reduct"/>
    <property type="match status" value="1"/>
</dbReference>
<dbReference type="EMBL" id="SMKU01000209">
    <property type="protein sequence ID" value="TDD76613.1"/>
    <property type="molecule type" value="Genomic_DNA"/>
</dbReference>
<dbReference type="InterPro" id="IPR002563">
    <property type="entry name" value="Flavin_Rdtase-like_dom"/>
</dbReference>
<dbReference type="PANTHER" id="PTHR30466">
    <property type="entry name" value="FLAVIN REDUCTASE"/>
    <property type="match status" value="1"/>
</dbReference>
<dbReference type="PANTHER" id="PTHR30466:SF11">
    <property type="entry name" value="FLAVIN-DEPENDENT MONOOXYGENASE, REDUCTASE SUBUNIT HSAB"/>
    <property type="match status" value="1"/>
</dbReference>
<keyword evidence="2" id="KW-0560">Oxidoreductase</keyword>
<evidence type="ECO:0000256" key="2">
    <source>
        <dbReference type="ARBA" id="ARBA00023002"/>
    </source>
</evidence>
<proteinExistence type="inferred from homology"/>
<dbReference type="GO" id="GO:0042602">
    <property type="term" value="F:riboflavin reductase (NADPH) activity"/>
    <property type="evidence" value="ECO:0007669"/>
    <property type="project" value="TreeGrafter"/>
</dbReference>
<dbReference type="InterPro" id="IPR050268">
    <property type="entry name" value="NADH-dep_flavin_reductase"/>
</dbReference>
<evidence type="ECO:0000313" key="5">
    <source>
        <dbReference type="Proteomes" id="UP000294513"/>
    </source>
</evidence>
<keyword evidence="5" id="KW-1185">Reference proteome</keyword>
<feature type="domain" description="Flavin reductase like" evidence="3">
    <location>
        <begin position="14"/>
        <end position="156"/>
    </location>
</feature>
<comment type="similarity">
    <text evidence="1">Belongs to the non-flavoprotein flavin reductase family.</text>
</comment>
<dbReference type="InterPro" id="IPR012349">
    <property type="entry name" value="Split_barrel_FMN-bd"/>
</dbReference>
<comment type="caution">
    <text evidence="4">The sequence shown here is derived from an EMBL/GenBank/DDBJ whole genome shotgun (WGS) entry which is preliminary data.</text>
</comment>
<protein>
    <submittedName>
        <fullName evidence="4">Flavin reductase</fullName>
    </submittedName>
</protein>
<dbReference type="Gene3D" id="2.30.110.10">
    <property type="entry name" value="Electron Transport, Fmn-binding Protein, Chain A"/>
    <property type="match status" value="1"/>
</dbReference>
<dbReference type="SUPFAM" id="SSF50475">
    <property type="entry name" value="FMN-binding split barrel"/>
    <property type="match status" value="1"/>
</dbReference>
<evidence type="ECO:0000256" key="1">
    <source>
        <dbReference type="ARBA" id="ARBA00008898"/>
    </source>
</evidence>
<accession>A0A4R5AV20</accession>
<sequence>MLSCVEAGEFRSVMRGVATGVTVVAADAGGPAGTTVNSFTSASLDPPLVLFCLGLGSRTWPVIERAGCFAVSFLCADQEPLARRFATAEVDRFAGQGTITARTGAPVLADAAGYVDCALAEAAEVGDHRMVVGLVVAAGCLRDARPLVFADGGYRGA</sequence>
<evidence type="ECO:0000313" key="4">
    <source>
        <dbReference type="EMBL" id="TDD76613.1"/>
    </source>
</evidence>
<reference evidence="4 5" key="1">
    <citation type="submission" date="2019-03" db="EMBL/GenBank/DDBJ databases">
        <title>Draft genome sequences of novel Actinobacteria.</title>
        <authorList>
            <person name="Sahin N."/>
            <person name="Ay H."/>
            <person name="Saygin H."/>
        </authorList>
    </citation>
    <scope>NUCLEOTIDE SEQUENCE [LARGE SCALE GENOMIC DNA]</scope>
    <source>
        <strain evidence="4 5">H3C3</strain>
    </source>
</reference>
<organism evidence="4 5">
    <name type="scientific">Actinomadura rubrisoli</name>
    <dbReference type="NCBI Taxonomy" id="2530368"/>
    <lineage>
        <taxon>Bacteria</taxon>
        <taxon>Bacillati</taxon>
        <taxon>Actinomycetota</taxon>
        <taxon>Actinomycetes</taxon>
        <taxon>Streptosporangiales</taxon>
        <taxon>Thermomonosporaceae</taxon>
        <taxon>Actinomadura</taxon>
    </lineage>
</organism>
<evidence type="ECO:0000259" key="3">
    <source>
        <dbReference type="SMART" id="SM00903"/>
    </source>
</evidence>
<dbReference type="OrthoDB" id="9792858at2"/>
<dbReference type="RefSeq" id="WP_131899366.1">
    <property type="nucleotide sequence ID" value="NZ_SMKU01000209.1"/>
</dbReference>
<dbReference type="AlphaFoldDB" id="A0A4R5AV20"/>
<gene>
    <name evidence="4" type="ORF">E1298_30510</name>
</gene>
<dbReference type="Proteomes" id="UP000294513">
    <property type="component" value="Unassembled WGS sequence"/>
</dbReference>
<name>A0A4R5AV20_9ACTN</name>
<dbReference type="GO" id="GO:0010181">
    <property type="term" value="F:FMN binding"/>
    <property type="evidence" value="ECO:0007669"/>
    <property type="project" value="InterPro"/>
</dbReference>